<sequence>MNPGKRSFYSGIGTSLVEKILSGLSDFGTRSLNLSVMVNDPELKEAYTAAQTNGQLPSNRARVLILGEPRAGKTSLLNRLLGKEFDRLEQPTHGIETRMCHVINVDKKWNQSDAAKADDIQECASALFLAIAVVYTLKMFHYGYFQFVLCAIIAMATILDYNNAYRFATSMSFVAVLFEALIRIDKPLEDLASYDLMCPVNRRANPGCSERSFLVPAVLPPYQGEPEKFWEPVSGEEVFYFDFGFFDPSTIYYRLLARCLTLACHSDRVNANDSSPLIFADRCRFHVGTSFIFKVQLERRSSQQMLLSVTVLAFEPEKPSTKLLRCLLETVRSIITRDYPHLHFIFGPRCPFCGRAAKSCSSKMDGEGNTHGSRDINTLDHDFHVLKMAGNDQAFPTRSPVIMICGQKRYEMPLSGLENKTFGIEKSYPPCRVAFDLNTPITKLPPDLFQKVCQLLNNSSGNRSWKTLAGELGKDVESVAALDSDRVANPTEQLLREWAMLDGKVTVRDLLKVLARPSLRRMDIIHTLRAQMSPAESPKP</sequence>
<dbReference type="OrthoDB" id="5986286at2759"/>
<dbReference type="AlphaFoldDB" id="A0A8B7ZEN0"/>
<dbReference type="GO" id="GO:0007165">
    <property type="term" value="P:signal transduction"/>
    <property type="evidence" value="ECO:0007669"/>
    <property type="project" value="InterPro"/>
</dbReference>
<protein>
    <submittedName>
        <fullName evidence="4">Uncharacterized protein LOC110985157</fullName>
    </submittedName>
</protein>
<feature type="domain" description="Death" evidence="2">
    <location>
        <begin position="464"/>
        <end position="516"/>
    </location>
</feature>
<keyword evidence="1" id="KW-0812">Transmembrane</keyword>
<dbReference type="Proteomes" id="UP000694845">
    <property type="component" value="Unplaced"/>
</dbReference>
<dbReference type="InterPro" id="IPR000488">
    <property type="entry name" value="Death_dom"/>
</dbReference>
<reference evidence="4" key="1">
    <citation type="submission" date="2025-08" db="UniProtKB">
        <authorList>
            <consortium name="RefSeq"/>
        </authorList>
    </citation>
    <scope>IDENTIFICATION</scope>
</reference>
<dbReference type="GeneID" id="110985157"/>
<dbReference type="KEGG" id="aplc:110985157"/>
<dbReference type="SUPFAM" id="SSF52540">
    <property type="entry name" value="P-loop containing nucleoside triphosphate hydrolases"/>
    <property type="match status" value="1"/>
</dbReference>
<evidence type="ECO:0000259" key="2">
    <source>
        <dbReference type="PROSITE" id="PS50017"/>
    </source>
</evidence>
<evidence type="ECO:0000313" key="3">
    <source>
        <dbReference type="Proteomes" id="UP000694845"/>
    </source>
</evidence>
<dbReference type="InterPro" id="IPR011029">
    <property type="entry name" value="DEATH-like_dom_sf"/>
</dbReference>
<dbReference type="SMART" id="SM00005">
    <property type="entry name" value="DEATH"/>
    <property type="match status" value="1"/>
</dbReference>
<keyword evidence="1" id="KW-0472">Membrane</keyword>
<dbReference type="PROSITE" id="PS50017">
    <property type="entry name" value="DEATH_DOMAIN"/>
    <property type="match status" value="1"/>
</dbReference>
<feature type="transmembrane region" description="Helical" evidence="1">
    <location>
        <begin position="139"/>
        <end position="158"/>
    </location>
</feature>
<evidence type="ECO:0000313" key="4">
    <source>
        <dbReference type="RefSeq" id="XP_022101671.1"/>
    </source>
</evidence>
<keyword evidence="3" id="KW-1185">Reference proteome</keyword>
<proteinExistence type="predicted"/>
<name>A0A8B7ZEN0_ACAPL</name>
<dbReference type="InterPro" id="IPR027417">
    <property type="entry name" value="P-loop_NTPase"/>
</dbReference>
<dbReference type="Pfam" id="PF00531">
    <property type="entry name" value="Death"/>
    <property type="match status" value="1"/>
</dbReference>
<evidence type="ECO:0000256" key="1">
    <source>
        <dbReference type="SAM" id="Phobius"/>
    </source>
</evidence>
<accession>A0A8B7ZEN0</accession>
<dbReference type="Gene3D" id="3.40.50.300">
    <property type="entry name" value="P-loop containing nucleotide triphosphate hydrolases"/>
    <property type="match status" value="1"/>
</dbReference>
<keyword evidence="1" id="KW-1133">Transmembrane helix</keyword>
<dbReference type="Gene3D" id="1.10.533.10">
    <property type="entry name" value="Death Domain, Fas"/>
    <property type="match status" value="1"/>
</dbReference>
<dbReference type="RefSeq" id="XP_022101671.1">
    <property type="nucleotide sequence ID" value="XM_022245979.1"/>
</dbReference>
<organism evidence="3 4">
    <name type="scientific">Acanthaster planci</name>
    <name type="common">Crown-of-thorns starfish</name>
    <dbReference type="NCBI Taxonomy" id="133434"/>
    <lineage>
        <taxon>Eukaryota</taxon>
        <taxon>Metazoa</taxon>
        <taxon>Echinodermata</taxon>
        <taxon>Eleutherozoa</taxon>
        <taxon>Asterozoa</taxon>
        <taxon>Asteroidea</taxon>
        <taxon>Valvatacea</taxon>
        <taxon>Valvatida</taxon>
        <taxon>Acanthasteridae</taxon>
        <taxon>Acanthaster</taxon>
    </lineage>
</organism>
<dbReference type="SUPFAM" id="SSF47986">
    <property type="entry name" value="DEATH domain"/>
    <property type="match status" value="1"/>
</dbReference>
<dbReference type="Pfam" id="PF08477">
    <property type="entry name" value="Roc"/>
    <property type="match status" value="1"/>
</dbReference>
<gene>
    <name evidence="4" type="primary">LOC110985157</name>
</gene>